<evidence type="ECO:0000313" key="6">
    <source>
        <dbReference type="EMBL" id="KAJ7785699.1"/>
    </source>
</evidence>
<evidence type="ECO:0000256" key="3">
    <source>
        <dbReference type="ARBA" id="ARBA00022833"/>
    </source>
</evidence>
<accession>A0AAD7P2B0</accession>
<reference evidence="6" key="1">
    <citation type="submission" date="2023-03" db="EMBL/GenBank/DDBJ databases">
        <title>Massive genome expansion in bonnet fungi (Mycena s.s.) driven by repeated elements and novel gene families across ecological guilds.</title>
        <authorList>
            <consortium name="Lawrence Berkeley National Laboratory"/>
            <person name="Harder C.B."/>
            <person name="Miyauchi S."/>
            <person name="Viragh M."/>
            <person name="Kuo A."/>
            <person name="Thoen E."/>
            <person name="Andreopoulos B."/>
            <person name="Lu D."/>
            <person name="Skrede I."/>
            <person name="Drula E."/>
            <person name="Henrissat B."/>
            <person name="Morin E."/>
            <person name="Kohler A."/>
            <person name="Barry K."/>
            <person name="LaButti K."/>
            <person name="Morin E."/>
            <person name="Salamov A."/>
            <person name="Lipzen A."/>
            <person name="Mereny Z."/>
            <person name="Hegedus B."/>
            <person name="Baldrian P."/>
            <person name="Stursova M."/>
            <person name="Weitz H."/>
            <person name="Taylor A."/>
            <person name="Grigoriev I.V."/>
            <person name="Nagy L.G."/>
            <person name="Martin F."/>
            <person name="Kauserud H."/>
        </authorList>
    </citation>
    <scope>NUCLEOTIDE SEQUENCE</scope>
    <source>
        <strain evidence="6">CBHHK182m</strain>
    </source>
</reference>
<evidence type="ECO:0000256" key="1">
    <source>
        <dbReference type="ARBA" id="ARBA00022723"/>
    </source>
</evidence>
<evidence type="ECO:0000313" key="7">
    <source>
        <dbReference type="Proteomes" id="UP001215598"/>
    </source>
</evidence>
<keyword evidence="1" id="KW-0479">Metal-binding</keyword>
<feature type="domain" description="MYND-type" evidence="5">
    <location>
        <begin position="323"/>
        <end position="350"/>
    </location>
</feature>
<dbReference type="Gene3D" id="6.10.140.2220">
    <property type="match status" value="1"/>
</dbReference>
<dbReference type="Proteomes" id="UP001215598">
    <property type="component" value="Unassembled WGS sequence"/>
</dbReference>
<keyword evidence="7" id="KW-1185">Reference proteome</keyword>
<keyword evidence="2 4" id="KW-0863">Zinc-finger</keyword>
<evidence type="ECO:0000259" key="5">
    <source>
        <dbReference type="PROSITE" id="PS50865"/>
    </source>
</evidence>
<evidence type="ECO:0000256" key="4">
    <source>
        <dbReference type="PROSITE-ProRule" id="PRU00134"/>
    </source>
</evidence>
<comment type="caution">
    <text evidence="6">The sequence shown here is derived from an EMBL/GenBank/DDBJ whole genome shotgun (WGS) entry which is preliminary data.</text>
</comment>
<gene>
    <name evidence="6" type="ORF">B0H16DRAFT_1657248</name>
</gene>
<dbReference type="EMBL" id="JARKIB010000001">
    <property type="protein sequence ID" value="KAJ7785699.1"/>
    <property type="molecule type" value="Genomic_DNA"/>
</dbReference>
<dbReference type="AlphaFoldDB" id="A0AAD7P2B0"/>
<organism evidence="6 7">
    <name type="scientific">Mycena metata</name>
    <dbReference type="NCBI Taxonomy" id="1033252"/>
    <lineage>
        <taxon>Eukaryota</taxon>
        <taxon>Fungi</taxon>
        <taxon>Dikarya</taxon>
        <taxon>Basidiomycota</taxon>
        <taxon>Agaricomycotina</taxon>
        <taxon>Agaricomycetes</taxon>
        <taxon>Agaricomycetidae</taxon>
        <taxon>Agaricales</taxon>
        <taxon>Marasmiineae</taxon>
        <taxon>Mycenaceae</taxon>
        <taxon>Mycena</taxon>
    </lineage>
</organism>
<proteinExistence type="predicted"/>
<dbReference type="Pfam" id="PF01753">
    <property type="entry name" value="zf-MYND"/>
    <property type="match status" value="1"/>
</dbReference>
<dbReference type="GO" id="GO:0008270">
    <property type="term" value="F:zinc ion binding"/>
    <property type="evidence" value="ECO:0007669"/>
    <property type="project" value="UniProtKB-KW"/>
</dbReference>
<keyword evidence="3" id="KW-0862">Zinc</keyword>
<name>A0AAD7P2B0_9AGAR</name>
<dbReference type="PROSITE" id="PS50865">
    <property type="entry name" value="ZF_MYND_2"/>
    <property type="match status" value="1"/>
</dbReference>
<protein>
    <recommendedName>
        <fullName evidence="5">MYND-type domain-containing protein</fullName>
    </recommendedName>
</protein>
<dbReference type="InterPro" id="IPR002893">
    <property type="entry name" value="Znf_MYND"/>
</dbReference>
<sequence length="354" mass="41162">MQPARISDCQLVNWEICVEDVQSLAEVVFNDLEERCGDKGSAYQNWFRSVATGKDAVVDERSREEGVFDNSRLIAWKTDKPFKRENLFFRTVDSGRLLPMHLADFRIQIYGHKYAYEKLDASEGGRKGWAYIYLSCYMYRILVLRNMHDRGGADIPIILTAWDDEHTKRALDYWTDLSKGEWCDEEQRLRCNPIHSNRFRRSHSPVQECDAFCRHQVLPCFYQTDLLVRSLLSDPAVGYVPPFIIFHSMVPNGNTCILFTKPLHVPPPSLTHNWPASCNALECERADCAPLDMNLSRSLVDKSHMVREWANVGPRRTLDVKLQRCQRCKEVLYCSSAHQTRDWRLHKNVCEKRG</sequence>
<evidence type="ECO:0000256" key="2">
    <source>
        <dbReference type="ARBA" id="ARBA00022771"/>
    </source>
</evidence>
<dbReference type="SUPFAM" id="SSF144232">
    <property type="entry name" value="HIT/MYND zinc finger-like"/>
    <property type="match status" value="1"/>
</dbReference>